<dbReference type="Gene3D" id="4.10.280.10">
    <property type="entry name" value="Helix-loop-helix DNA-binding domain"/>
    <property type="match status" value="1"/>
</dbReference>
<sequence length="529" mass="59951">MQSQEEAQVKHFRKQLAACVRTIRWSYAIFWSMSAGREGLLEWNDGYYNGDIKTRKTTQITACKADQLGLQRSEKLRGLYESLSTGDRNLQNKRPASLSPEDLTDAECLPGKVYECNEFIWLCNAQLAENQIFCRSLLAKSASIQTVVCLPFMNGVLEFGTSDLLNVPNKGTKRMTGLLEGQMGHLMDDEFSNVVHEHFSCGFLTSPRGERVKRNMLDVTQVDNHAHLCSLDADGDGLHYASTISAVLASSKEQTSFLGFHFKNCSNESSFSIWKEGPKASKIHSKTPQRMLKKILIDGKWMNDRQMKYQEEKEENVARNKSFKSEADDTNANHVLSERRRREKLNEKFVILRSLVPSISKVDKASILADTIEYLKELERRVEELESCKGDTDLGMTKRSSYPDIAERTSDNYGNNRLDCQVTSTKKRKACDNNEAEGEHPLLSTKGGAVDINVTTMEKEVLVEMQCPWRNFLLLDLVEAMSNIQLDVHLVQTSTIDGCLAITMRAKFMNTVIVSPWMIKRALQRVVTK</sequence>
<reference evidence="9 10" key="1">
    <citation type="journal article" date="2020" name="Nat. Food">
        <title>A phased Vanilla planifolia genome enables genetic improvement of flavour and production.</title>
        <authorList>
            <person name="Hasing T."/>
            <person name="Tang H."/>
            <person name="Brym M."/>
            <person name="Khazi F."/>
            <person name="Huang T."/>
            <person name="Chambers A.H."/>
        </authorList>
    </citation>
    <scope>NUCLEOTIDE SEQUENCE [LARGE SCALE GENOMIC DNA]</scope>
    <source>
        <tissue evidence="9">Leaf</tissue>
    </source>
</reference>
<comment type="subcellular location">
    <subcellularLocation>
        <location evidence="1">Nucleus</location>
    </subcellularLocation>
</comment>
<dbReference type="Proteomes" id="UP000639772">
    <property type="component" value="Unassembled WGS sequence"/>
</dbReference>
<comment type="similarity">
    <text evidence="2">Belongs to the bHLH protein family.</text>
</comment>
<proteinExistence type="inferred from homology"/>
<dbReference type="EMBL" id="JADCNM010000004">
    <property type="protein sequence ID" value="KAG0486216.1"/>
    <property type="molecule type" value="Genomic_DNA"/>
</dbReference>
<dbReference type="PANTHER" id="PTHR46266">
    <property type="entry name" value="TRANSCRIPTION FACTOR TT8"/>
    <property type="match status" value="1"/>
</dbReference>
<keyword evidence="4" id="KW-0010">Activator</keyword>
<dbReference type="GO" id="GO:0046983">
    <property type="term" value="F:protein dimerization activity"/>
    <property type="evidence" value="ECO:0007669"/>
    <property type="project" value="InterPro"/>
</dbReference>
<comment type="caution">
    <text evidence="9">The sequence shown here is derived from an EMBL/GenBank/DDBJ whole genome shotgun (WGS) entry which is preliminary data.</text>
</comment>
<name>A0A835R5S3_VANPL</name>
<evidence type="ECO:0000256" key="4">
    <source>
        <dbReference type="ARBA" id="ARBA00023159"/>
    </source>
</evidence>
<dbReference type="PANTHER" id="PTHR46266:SF3">
    <property type="entry name" value="TRANSCRIPTION FACTOR EGL1"/>
    <property type="match status" value="1"/>
</dbReference>
<dbReference type="SUPFAM" id="SSF47459">
    <property type="entry name" value="HLH, helix-loop-helix DNA-binding domain"/>
    <property type="match status" value="1"/>
</dbReference>
<dbReference type="GO" id="GO:0005634">
    <property type="term" value="C:nucleus"/>
    <property type="evidence" value="ECO:0007669"/>
    <property type="project" value="UniProtKB-SubCell"/>
</dbReference>
<dbReference type="AlphaFoldDB" id="A0A835R5S3"/>
<dbReference type="InterPro" id="IPR036638">
    <property type="entry name" value="HLH_DNA-bd_sf"/>
</dbReference>
<feature type="region of interest" description="Disordered" evidence="7">
    <location>
        <begin position="311"/>
        <end position="332"/>
    </location>
</feature>
<dbReference type="Pfam" id="PF14215">
    <property type="entry name" value="bHLH-MYC_N"/>
    <property type="match status" value="1"/>
</dbReference>
<dbReference type="InterPro" id="IPR011598">
    <property type="entry name" value="bHLH_dom"/>
</dbReference>
<gene>
    <name evidence="9" type="ORF">HPP92_008311</name>
</gene>
<dbReference type="InterPro" id="IPR054502">
    <property type="entry name" value="bHLH-TF_ACT-like_plant"/>
</dbReference>
<evidence type="ECO:0000313" key="10">
    <source>
        <dbReference type="Proteomes" id="UP000639772"/>
    </source>
</evidence>
<organism evidence="9 10">
    <name type="scientific">Vanilla planifolia</name>
    <name type="common">Vanilla</name>
    <dbReference type="NCBI Taxonomy" id="51239"/>
    <lineage>
        <taxon>Eukaryota</taxon>
        <taxon>Viridiplantae</taxon>
        <taxon>Streptophyta</taxon>
        <taxon>Embryophyta</taxon>
        <taxon>Tracheophyta</taxon>
        <taxon>Spermatophyta</taxon>
        <taxon>Magnoliopsida</taxon>
        <taxon>Liliopsida</taxon>
        <taxon>Asparagales</taxon>
        <taxon>Orchidaceae</taxon>
        <taxon>Vanilloideae</taxon>
        <taxon>Vanilleae</taxon>
        <taxon>Vanilla</taxon>
    </lineage>
</organism>
<evidence type="ECO:0000256" key="2">
    <source>
        <dbReference type="ARBA" id="ARBA00005510"/>
    </source>
</evidence>
<evidence type="ECO:0000256" key="5">
    <source>
        <dbReference type="ARBA" id="ARBA00023163"/>
    </source>
</evidence>
<evidence type="ECO:0000313" key="9">
    <source>
        <dbReference type="EMBL" id="KAG0486216.1"/>
    </source>
</evidence>
<dbReference type="Pfam" id="PF00010">
    <property type="entry name" value="HLH"/>
    <property type="match status" value="1"/>
</dbReference>
<evidence type="ECO:0000256" key="1">
    <source>
        <dbReference type="ARBA" id="ARBA00004123"/>
    </source>
</evidence>
<evidence type="ECO:0000256" key="3">
    <source>
        <dbReference type="ARBA" id="ARBA00023015"/>
    </source>
</evidence>
<evidence type="ECO:0000256" key="6">
    <source>
        <dbReference type="ARBA" id="ARBA00023242"/>
    </source>
</evidence>
<keyword evidence="5" id="KW-0804">Transcription</keyword>
<accession>A0A835R5S3</accession>
<feature type="compositionally biased region" description="Basic and acidic residues" evidence="7">
    <location>
        <begin position="311"/>
        <end position="327"/>
    </location>
</feature>
<dbReference type="OrthoDB" id="690068at2759"/>
<dbReference type="InterPro" id="IPR025610">
    <property type="entry name" value="MYC/MYB_N"/>
</dbReference>
<feature type="domain" description="BHLH" evidence="8">
    <location>
        <begin position="329"/>
        <end position="378"/>
    </location>
</feature>
<keyword evidence="3" id="KW-0805">Transcription regulation</keyword>
<dbReference type="SMART" id="SM00353">
    <property type="entry name" value="HLH"/>
    <property type="match status" value="1"/>
</dbReference>
<evidence type="ECO:0000256" key="7">
    <source>
        <dbReference type="SAM" id="MobiDB-lite"/>
    </source>
</evidence>
<evidence type="ECO:0000259" key="8">
    <source>
        <dbReference type="PROSITE" id="PS50888"/>
    </source>
</evidence>
<dbReference type="PROSITE" id="PS50888">
    <property type="entry name" value="BHLH"/>
    <property type="match status" value="1"/>
</dbReference>
<dbReference type="Pfam" id="PF22754">
    <property type="entry name" value="bHLH-TF_ACT-like_plant"/>
    <property type="match status" value="1"/>
</dbReference>
<keyword evidence="6" id="KW-0539">Nucleus</keyword>
<protein>
    <recommendedName>
        <fullName evidence="8">BHLH domain-containing protein</fullName>
    </recommendedName>
</protein>